<reference evidence="1" key="1">
    <citation type="submission" date="2011-01" db="EMBL/GenBank/DDBJ databases">
        <authorList>
            <person name="Muzny D."/>
            <person name="Qin X."/>
            <person name="Buhay C."/>
            <person name="Dugan-Rocha S."/>
            <person name="Ding Y."/>
            <person name="Chen G."/>
            <person name="Hawes A."/>
            <person name="Holder M."/>
            <person name="Jhangiani S."/>
            <person name="Johnson A."/>
            <person name="Khan Z."/>
            <person name="Li Z."/>
            <person name="Liu W."/>
            <person name="Liu X."/>
            <person name="Perez L."/>
            <person name="Shen H."/>
            <person name="Wang Q."/>
            <person name="Watt J."/>
            <person name="Xi L."/>
            <person name="Xin Y."/>
            <person name="Zhou J."/>
            <person name="Deng J."/>
            <person name="Jiang H."/>
            <person name="Liu Y."/>
            <person name="Qu J."/>
            <person name="Song X.-Z."/>
            <person name="Zhang L."/>
            <person name="Villasana D."/>
            <person name="Johnson A."/>
            <person name="Liu J."/>
            <person name="Liyanage D."/>
            <person name="Lorensuhewa L."/>
            <person name="Robinson T."/>
            <person name="Song A."/>
            <person name="Song B.-B."/>
            <person name="Dinh H."/>
            <person name="Thornton R."/>
            <person name="Coyle M."/>
            <person name="Francisco L."/>
            <person name="Jackson L."/>
            <person name="Javaid M."/>
            <person name="Korchina V."/>
            <person name="Kovar C."/>
            <person name="Mata R."/>
            <person name="Mathew T."/>
            <person name="Ngo R."/>
            <person name="Nguyen L."/>
            <person name="Nguyen N."/>
            <person name="Okwuonu G."/>
            <person name="Ongeri F."/>
            <person name="Pham C."/>
            <person name="Simmons D."/>
            <person name="Wilczek-Boney K."/>
            <person name="Hale W."/>
            <person name="Jakkamsetti A."/>
            <person name="Pham P."/>
            <person name="Ruth R."/>
            <person name="San Lucas F."/>
            <person name="Warren J."/>
            <person name="Zhang J."/>
            <person name="Zhao Z."/>
            <person name="Zhou C."/>
            <person name="Zhu D."/>
            <person name="Lee S."/>
            <person name="Bess C."/>
            <person name="Blankenburg K."/>
            <person name="Forbes L."/>
            <person name="Fu Q."/>
            <person name="Gubbala S."/>
            <person name="Hirani K."/>
            <person name="Jayaseelan J.C."/>
            <person name="Lara F."/>
            <person name="Munidasa M."/>
            <person name="Palculict T."/>
            <person name="Patil S."/>
            <person name="Pu L.-L."/>
            <person name="Saada N."/>
            <person name="Tang L."/>
            <person name="Weissenberger G."/>
            <person name="Zhu Y."/>
            <person name="Hemphill L."/>
            <person name="Shang Y."/>
            <person name="Youmans B."/>
            <person name="Ayvaz T."/>
            <person name="Ross M."/>
            <person name="Santibanez J."/>
            <person name="Aqrawi P."/>
            <person name="Gross S."/>
            <person name="Joshi V."/>
            <person name="Fowler G."/>
            <person name="Nazareth L."/>
            <person name="Reid J."/>
            <person name="Worley K."/>
            <person name="Petrosino J."/>
            <person name="Highlander S."/>
            <person name="Gibbs R."/>
        </authorList>
    </citation>
    <scope>NUCLEOTIDE SEQUENCE [LARGE SCALE GENOMIC DNA]</scope>
    <source>
        <strain evidence="1">ATCC 33269</strain>
    </source>
</reference>
<comment type="caution">
    <text evidence="1">The sequence shown here is derived from an EMBL/GenBank/DDBJ whole genome shotgun (WGS) entry which is preliminary data.</text>
</comment>
<organism evidence="1 2">
    <name type="scientific">Hoylesella oralis ATCC 33269</name>
    <dbReference type="NCBI Taxonomy" id="873533"/>
    <lineage>
        <taxon>Bacteria</taxon>
        <taxon>Pseudomonadati</taxon>
        <taxon>Bacteroidota</taxon>
        <taxon>Bacteroidia</taxon>
        <taxon>Bacteroidales</taxon>
        <taxon>Prevotellaceae</taxon>
        <taxon>Hoylesella</taxon>
    </lineage>
</organism>
<evidence type="ECO:0000313" key="1">
    <source>
        <dbReference type="EMBL" id="EFZ37370.1"/>
    </source>
</evidence>
<gene>
    <name evidence="1" type="ORF">HMPREF0663_10828</name>
</gene>
<dbReference type="EMBL" id="AEPE02000003">
    <property type="protein sequence ID" value="EFZ37370.1"/>
    <property type="molecule type" value="Genomic_DNA"/>
</dbReference>
<evidence type="ECO:0000313" key="2">
    <source>
        <dbReference type="Proteomes" id="UP000005580"/>
    </source>
</evidence>
<sequence>MNTTSIYREFMRMRIYKESGLKYHPCYRKKMITMHKHTYNIHN</sequence>
<proteinExistence type="predicted"/>
<dbReference type="Proteomes" id="UP000005580">
    <property type="component" value="Unassembled WGS sequence"/>
</dbReference>
<protein>
    <submittedName>
        <fullName evidence="1">Uncharacterized protein</fullName>
    </submittedName>
</protein>
<keyword evidence="2" id="KW-1185">Reference proteome</keyword>
<accession>E7RNS7</accession>
<name>E7RNS7_9BACT</name>
<dbReference type="HOGENOM" id="CLU_3237767_0_0_10"/>
<dbReference type="AlphaFoldDB" id="E7RNS7"/>